<accession>A0A6J2UA97</accession>
<dbReference type="Proteomes" id="UP000504634">
    <property type="component" value="Unplaced"/>
</dbReference>
<feature type="coiled-coil region" evidence="4">
    <location>
        <begin position="1363"/>
        <end position="1390"/>
    </location>
</feature>
<protein>
    <submittedName>
        <fullName evidence="10">Nuclear pore complex protein Nup160 homolog</fullName>
    </submittedName>
</protein>
<comment type="subcellular location">
    <subcellularLocation>
        <location evidence="1">Nucleus</location>
    </subcellularLocation>
</comment>
<keyword evidence="3" id="KW-0539">Nucleus</keyword>
<dbReference type="InterPro" id="IPR021717">
    <property type="entry name" value="Nucleoporin_Nup160"/>
</dbReference>
<dbReference type="InterPro" id="IPR056536">
    <property type="entry name" value="TPR_NUP160_C"/>
</dbReference>
<evidence type="ECO:0000259" key="5">
    <source>
        <dbReference type="Pfam" id="PF11715"/>
    </source>
</evidence>
<feature type="domain" description="NUP160 C-terminal TPR" evidence="7">
    <location>
        <begin position="1144"/>
        <end position="1395"/>
    </location>
</feature>
<dbReference type="InterPro" id="IPR056535">
    <property type="entry name" value="TPR_NUP160_M"/>
</dbReference>
<proteinExistence type="predicted"/>
<dbReference type="PANTHER" id="PTHR21286:SF0">
    <property type="entry name" value="NUCLEAR PORE COMPLEX PROTEIN NUP160"/>
    <property type="match status" value="1"/>
</dbReference>
<keyword evidence="9" id="KW-1185">Reference proteome</keyword>
<evidence type="ECO:0000259" key="7">
    <source>
        <dbReference type="Pfam" id="PF23347"/>
    </source>
</evidence>
<dbReference type="Pfam" id="PF11715">
    <property type="entry name" value="Beta-prop_Nup120_160"/>
    <property type="match status" value="1"/>
</dbReference>
<dbReference type="RefSeq" id="XP_030384092.1">
    <property type="nucleotide sequence ID" value="XM_030528232.1"/>
</dbReference>
<evidence type="ECO:0000256" key="1">
    <source>
        <dbReference type="ARBA" id="ARBA00004123"/>
    </source>
</evidence>
<evidence type="ECO:0000256" key="2">
    <source>
        <dbReference type="ARBA" id="ARBA00022448"/>
    </source>
</evidence>
<sequence>MNANISYREVVPRNIIPEDWTELQINTGTQSTLQDIKTSEKAGGFCYKNFKNIQKRNRFIYWRTYQDVLELSEISLDISLLRNHLRMRFTDSAVLNVSVSEQNQKIIVLVVTVNSLHLFMFPFKKEDLVHSSTSTTNTSTMDDSESHSIFYDANDCLNKTSTYYIIDGTVPHNLPHTAASAMLSTNNEAFFAVAYQSKLMLYIMNSTTGQTTSFEVKETHLMPRFLSTLKGALIGRGEILESAIELAFSQIEDKMYLLALYRNDDLRLWSVDTLQNVCMIRCVGTQCAGRAQGPQINLLRKIDEHNYCIFLSHDIGAEFICVSIVSHTTESNAQTLSLVVQYIVPAPQMDLADFNATRSYIWALWSNAEGEFYVSTIFLSSDMTIRWVSAALEPPPERYCLTIKQGVDPKEAYCSYIFHPGRFDRNVIAKALYMFRRVIMRFDTKQLTMALLKEQICQAVDDEIQNEIKDFVVSDEEYLDIATRLWDRFYSCCEQYHLKLSEPIGLTILNGMDSVCVVRKQSFTLLRPCEILEHLMLIEDHSDEVATFVAEYCPNDMSAAKGFVELMSVITQLEKLLSEDMKMELDRKLYQQESPIDVVSGLVDQIITGDEEGTILPPNSVQQIRQKLQQIPNLESAVYLLLDILCIVDCEEFAEENQTQLNLGRFHMSSGALFGSEYGLSILAETVKQMAMIRFAVCRNLLILQYMLHRQQRKEDAIILSNVNFLKSYYTLVWIAQTPIGLNASGNFEASMQRLSRAQLLSGYQRPYTSNGRLAGNTTLLYLFLQSKGLCSALLWLPQFKESFEQPVLRQTLLQLVSIVNQLIWPDASNNIFLEWIFGTCHHIIIQDYVRILSSWSEKKSFAHRFILAVSFLDCGEYQKAVYLFEETAMGVVKDSFLFEHILRNTPLYEKLKGIITHDNIVTQHDIKLIIVHYYLKVIQLFEQYSALDYVIVLAQMAMSNLSQTDPHLPMFQSIVFNNHLRLEHYEEAYHALIDNADTSRRKDCLRQLVITLFECRNFDLLNQFPYTGLQEEFESIVESSARSRNIDQNEVYNFLYAYHANKGNMRKAATVMYEQALRLQLDSDASNALEKRCSALLVCINSMHLVDERYRWIARPTIGDEQTSTSRYRDEIAARSKKITVLEMADIRRELLHAEALKELSHHRKDKSTYELSGAEELSYLLASCGLYTAALRLTRGNDFSVVPIFESLTAACVGATDEKAKDAWLWLQENDLADLSHRNCAADMAWTLLQKLVVDNELNKSTLIRKCVVNRLLSLNHFIPQWLYGSYKLANSRELLKLFVKHNRLLEASELACEMICAMLGAGSQYFDFKHSLAVTNQQLAFPVNTINILMQGLGLNGKNHIEYEMARDKLQEELERYIETVKRITDDKIKLAILQNRENLQVC</sequence>
<evidence type="ECO:0000256" key="4">
    <source>
        <dbReference type="SAM" id="Coils"/>
    </source>
</evidence>
<dbReference type="InterPro" id="IPR056547">
    <property type="entry name" value="NUP160_helical"/>
</dbReference>
<reference evidence="10" key="1">
    <citation type="submission" date="2025-08" db="UniProtKB">
        <authorList>
            <consortium name="RefSeq"/>
        </authorList>
    </citation>
    <scope>IDENTIFICATION</scope>
    <source>
        <strain evidence="10">11010-0011.00</strain>
        <tissue evidence="10">Whole body</tissue>
    </source>
</reference>
<evidence type="ECO:0000313" key="10">
    <source>
        <dbReference type="RefSeq" id="XP_030384092.1"/>
    </source>
</evidence>
<name>A0A6J2UA97_DROLE</name>
<keyword evidence="2" id="KW-0813">Transport</keyword>
<evidence type="ECO:0000313" key="9">
    <source>
        <dbReference type="Proteomes" id="UP000504634"/>
    </source>
</evidence>
<gene>
    <name evidence="10" type="primary">LOC115631477</name>
</gene>
<dbReference type="OrthoDB" id="67716at2759"/>
<evidence type="ECO:0000256" key="3">
    <source>
        <dbReference type="ARBA" id="ARBA00023242"/>
    </source>
</evidence>
<dbReference type="InterPro" id="IPR059141">
    <property type="entry name" value="Beta-prop_Nup120_160"/>
</dbReference>
<dbReference type="Pfam" id="PF23347">
    <property type="entry name" value="TPR_Nup160_C"/>
    <property type="match status" value="1"/>
</dbReference>
<dbReference type="CTD" id="23279"/>
<dbReference type="GO" id="GO:0005643">
    <property type="term" value="C:nuclear pore"/>
    <property type="evidence" value="ECO:0007669"/>
    <property type="project" value="TreeGrafter"/>
</dbReference>
<dbReference type="PANTHER" id="PTHR21286">
    <property type="entry name" value="NUCLEAR PORE COMPLEX PROTEIN NUP160"/>
    <property type="match status" value="1"/>
</dbReference>
<dbReference type="Pfam" id="PF23354">
    <property type="entry name" value="TPR_NUP160_120_M"/>
    <property type="match status" value="1"/>
</dbReference>
<dbReference type="GO" id="GO:0017056">
    <property type="term" value="F:structural constituent of nuclear pore"/>
    <property type="evidence" value="ECO:0007669"/>
    <property type="project" value="TreeGrafter"/>
</dbReference>
<evidence type="ECO:0000259" key="8">
    <source>
        <dbReference type="Pfam" id="PF23354"/>
    </source>
</evidence>
<keyword evidence="4" id="KW-0175">Coiled coil</keyword>
<evidence type="ECO:0000259" key="6">
    <source>
        <dbReference type="Pfam" id="PF23345"/>
    </source>
</evidence>
<feature type="domain" description="NUP160 middle TPR" evidence="8">
    <location>
        <begin position="825"/>
        <end position="1106"/>
    </location>
</feature>
<feature type="domain" description="NUP160 helical" evidence="6">
    <location>
        <begin position="556"/>
        <end position="784"/>
    </location>
</feature>
<dbReference type="GeneID" id="115631477"/>
<feature type="domain" description="Nucleoporin Nup120/160 beta-propeller" evidence="5">
    <location>
        <begin position="58"/>
        <end position="533"/>
    </location>
</feature>
<dbReference type="Pfam" id="PF23345">
    <property type="entry name" value="NUP160_helical"/>
    <property type="match status" value="1"/>
</dbReference>
<organism evidence="9 10">
    <name type="scientific">Drosophila lebanonensis</name>
    <name type="common">Fruit fly</name>
    <name type="synonym">Scaptodrosophila lebanonensis</name>
    <dbReference type="NCBI Taxonomy" id="7225"/>
    <lineage>
        <taxon>Eukaryota</taxon>
        <taxon>Metazoa</taxon>
        <taxon>Ecdysozoa</taxon>
        <taxon>Arthropoda</taxon>
        <taxon>Hexapoda</taxon>
        <taxon>Insecta</taxon>
        <taxon>Pterygota</taxon>
        <taxon>Neoptera</taxon>
        <taxon>Endopterygota</taxon>
        <taxon>Diptera</taxon>
        <taxon>Brachycera</taxon>
        <taxon>Muscomorpha</taxon>
        <taxon>Ephydroidea</taxon>
        <taxon>Drosophilidae</taxon>
        <taxon>Scaptodrosophila</taxon>
    </lineage>
</organism>